<keyword evidence="4" id="KW-1185">Reference proteome</keyword>
<evidence type="ECO:0000313" key="3">
    <source>
        <dbReference type="EMBL" id="MDP9792838.1"/>
    </source>
</evidence>
<evidence type="ECO:0000256" key="2">
    <source>
        <dbReference type="SAM" id="Phobius"/>
    </source>
</evidence>
<keyword evidence="2" id="KW-0472">Membrane</keyword>
<keyword evidence="2" id="KW-0812">Transmembrane</keyword>
<feature type="region of interest" description="Disordered" evidence="1">
    <location>
        <begin position="87"/>
        <end position="135"/>
    </location>
</feature>
<dbReference type="EMBL" id="JAUSRA010000001">
    <property type="protein sequence ID" value="MDP9792838.1"/>
    <property type="molecule type" value="Genomic_DNA"/>
</dbReference>
<comment type="caution">
    <text evidence="3">The sequence shown here is derived from an EMBL/GenBank/DDBJ whole genome shotgun (WGS) entry which is preliminary data.</text>
</comment>
<reference evidence="3 4" key="1">
    <citation type="submission" date="2023-07" db="EMBL/GenBank/DDBJ databases">
        <title>Sequencing the genomes of 1000 actinobacteria strains.</title>
        <authorList>
            <person name="Klenk H.-P."/>
        </authorList>
    </citation>
    <scope>NUCLEOTIDE SEQUENCE [LARGE SCALE GENOMIC DNA]</scope>
    <source>
        <strain evidence="3 4">DSM 44710</strain>
    </source>
</reference>
<proteinExistence type="predicted"/>
<dbReference type="Proteomes" id="UP001240984">
    <property type="component" value="Unassembled WGS sequence"/>
</dbReference>
<accession>A0ABT9MN77</accession>
<organism evidence="3 4">
    <name type="scientific">Catenuloplanes nepalensis</name>
    <dbReference type="NCBI Taxonomy" id="587533"/>
    <lineage>
        <taxon>Bacteria</taxon>
        <taxon>Bacillati</taxon>
        <taxon>Actinomycetota</taxon>
        <taxon>Actinomycetes</taxon>
        <taxon>Micromonosporales</taxon>
        <taxon>Micromonosporaceae</taxon>
        <taxon>Catenuloplanes</taxon>
    </lineage>
</organism>
<feature type="transmembrane region" description="Helical" evidence="2">
    <location>
        <begin position="40"/>
        <end position="59"/>
    </location>
</feature>
<evidence type="ECO:0000256" key="1">
    <source>
        <dbReference type="SAM" id="MobiDB-lite"/>
    </source>
</evidence>
<protein>
    <submittedName>
        <fullName evidence="3">Uncharacterized protein</fullName>
    </submittedName>
</protein>
<sequence length="269" mass="27365">MAFPGDVRDQPRASAETTTGLVAAEIVPADDRRPPPHPRLWLVPLILIGVIVIAAAALAGRGPAPFSTDAPVAIPPATLAPPATGQVTIITPSAGPSSVAPSAGTTPSSAAPSRSASPTPAPARTTPAAAAPAPVTQAPVASGPITGYSACTTGSAAVLAVTFTKSFDWHHAYIDVDNNASTGYDVPDISGRLGADYMVENEGFFRANDAEWDWSEIDGSGLQTSRTGNTFRWQVPRSALGAAGTLRIVFNGSGNTPDTNTPILTATSC</sequence>
<evidence type="ECO:0000313" key="4">
    <source>
        <dbReference type="Proteomes" id="UP001240984"/>
    </source>
</evidence>
<feature type="compositionally biased region" description="Low complexity" evidence="1">
    <location>
        <begin position="92"/>
        <end position="135"/>
    </location>
</feature>
<name>A0ABT9MN77_9ACTN</name>
<gene>
    <name evidence="3" type="ORF">J2S43_001350</name>
</gene>
<keyword evidence="2" id="KW-1133">Transmembrane helix</keyword>